<dbReference type="KEGG" id="lgi:LOTGIDRAFT_171831"/>
<dbReference type="Proteomes" id="UP000030746">
    <property type="component" value="Unassembled WGS sequence"/>
</dbReference>
<dbReference type="OrthoDB" id="6161683at2759"/>
<reference evidence="2 3" key="1">
    <citation type="journal article" date="2013" name="Nature">
        <title>Insights into bilaterian evolution from three spiralian genomes.</title>
        <authorList>
            <person name="Simakov O."/>
            <person name="Marletaz F."/>
            <person name="Cho S.J."/>
            <person name="Edsinger-Gonzales E."/>
            <person name="Havlak P."/>
            <person name="Hellsten U."/>
            <person name="Kuo D.H."/>
            <person name="Larsson T."/>
            <person name="Lv J."/>
            <person name="Arendt D."/>
            <person name="Savage R."/>
            <person name="Osoegawa K."/>
            <person name="de Jong P."/>
            <person name="Grimwood J."/>
            <person name="Chapman J.A."/>
            <person name="Shapiro H."/>
            <person name="Aerts A."/>
            <person name="Otillar R.P."/>
            <person name="Terry A.Y."/>
            <person name="Boore J.L."/>
            <person name="Grigoriev I.V."/>
            <person name="Lindberg D.R."/>
            <person name="Seaver E.C."/>
            <person name="Weisblat D.A."/>
            <person name="Putnam N.H."/>
            <person name="Rokhsar D.S."/>
        </authorList>
    </citation>
    <scope>NUCLEOTIDE SEQUENCE [LARGE SCALE GENOMIC DNA]</scope>
</reference>
<proteinExistence type="predicted"/>
<dbReference type="GeneID" id="20241921"/>
<keyword evidence="3" id="KW-1185">Reference proteome</keyword>
<keyword evidence="1" id="KW-1133">Transmembrane helix</keyword>
<sequence>MAPTTITDHPDVWNTSTSTSAASIQTTVSSGVAYDHEGAMKFIIVTILVYSLFGIVSVLLLRIRAKARKAAHKSPDFSESAVHAYIKKRGSLEVESYRYRLRCEQKKCLGDYMYFGRGYPPKEAASSESSEPIELMPLMKRTPSDRRFQHPLKMTGRGPGIAQKVHNEETAATTTL</sequence>
<keyword evidence="1" id="KW-0472">Membrane</keyword>
<feature type="transmembrane region" description="Helical" evidence="1">
    <location>
        <begin position="42"/>
        <end position="63"/>
    </location>
</feature>
<accession>V4CK72</accession>
<dbReference type="EMBL" id="KB200149">
    <property type="protein sequence ID" value="ESP02630.1"/>
    <property type="molecule type" value="Genomic_DNA"/>
</dbReference>
<dbReference type="AlphaFoldDB" id="V4CK72"/>
<keyword evidence="1" id="KW-0812">Transmembrane</keyword>
<evidence type="ECO:0000256" key="1">
    <source>
        <dbReference type="SAM" id="Phobius"/>
    </source>
</evidence>
<dbReference type="HOGENOM" id="CLU_1526904_0_0_1"/>
<dbReference type="RefSeq" id="XP_009046651.1">
    <property type="nucleotide sequence ID" value="XM_009048403.1"/>
</dbReference>
<evidence type="ECO:0000313" key="2">
    <source>
        <dbReference type="EMBL" id="ESP02630.1"/>
    </source>
</evidence>
<gene>
    <name evidence="2" type="ORF">LOTGIDRAFT_171831</name>
</gene>
<organism evidence="2 3">
    <name type="scientific">Lottia gigantea</name>
    <name type="common">Giant owl limpet</name>
    <dbReference type="NCBI Taxonomy" id="225164"/>
    <lineage>
        <taxon>Eukaryota</taxon>
        <taxon>Metazoa</taxon>
        <taxon>Spiralia</taxon>
        <taxon>Lophotrochozoa</taxon>
        <taxon>Mollusca</taxon>
        <taxon>Gastropoda</taxon>
        <taxon>Patellogastropoda</taxon>
        <taxon>Lottioidea</taxon>
        <taxon>Lottiidae</taxon>
        <taxon>Lottia</taxon>
    </lineage>
</organism>
<protein>
    <submittedName>
        <fullName evidence="2">Uncharacterized protein</fullName>
    </submittedName>
</protein>
<dbReference type="CTD" id="20241921"/>
<evidence type="ECO:0000313" key="3">
    <source>
        <dbReference type="Proteomes" id="UP000030746"/>
    </source>
</evidence>
<name>V4CK72_LOTGI</name>